<evidence type="ECO:0000256" key="6">
    <source>
        <dbReference type="ARBA" id="ARBA00022844"/>
    </source>
</evidence>
<reference evidence="10" key="1">
    <citation type="submission" date="2020-08" db="EMBL/GenBank/DDBJ databases">
        <title>Genome sequences of two marsupial simplex viruses; Macropodid alphaherpesvirus 2 and 4.</title>
        <authorList>
            <person name="Vaz P.K."/>
            <person name="Mahony T."/>
            <person name="Hartley C.A."/>
            <person name="Motha J."/>
            <person name="Devlin J.M."/>
        </authorList>
    </citation>
    <scope>NUCLEOTIDE SEQUENCE</scope>
    <source>
        <strain evidence="10">V3116/09</strain>
    </source>
</reference>
<dbReference type="Pfam" id="PF03362">
    <property type="entry name" value="Herpes_UL47"/>
    <property type="match status" value="1"/>
</dbReference>
<evidence type="ECO:0000313" key="10">
    <source>
        <dbReference type="EMBL" id="QOD40134.1"/>
    </source>
</evidence>
<evidence type="ECO:0000256" key="1">
    <source>
        <dbReference type="ARBA" id="ARBA00004147"/>
    </source>
</evidence>
<dbReference type="GO" id="GO:0042025">
    <property type="term" value="C:host cell nucleus"/>
    <property type="evidence" value="ECO:0007669"/>
    <property type="project" value="UniProtKB-SubCell"/>
</dbReference>
<feature type="region of interest" description="Disordered" evidence="9">
    <location>
        <begin position="1"/>
        <end position="121"/>
    </location>
</feature>
<keyword evidence="8" id="KW-0426">Late protein</keyword>
<evidence type="ECO:0000256" key="8">
    <source>
        <dbReference type="RuleBase" id="RU369113"/>
    </source>
</evidence>
<organism evidence="10 11">
    <name type="scientific">Macropodid alphaherpesvirus 4</name>
    <dbReference type="NCBI Taxonomy" id="2762721"/>
    <lineage>
        <taxon>Viruses</taxon>
        <taxon>Duplodnaviria</taxon>
        <taxon>Heunggongvirae</taxon>
        <taxon>Peploviricota</taxon>
        <taxon>Herviviricetes</taxon>
        <taxon>Herpesvirales</taxon>
        <taxon>Orthoherpesviridae</taxon>
        <taxon>Alphaherpesvirinae</taxon>
        <taxon>Simplexvirus</taxon>
        <taxon>Simplexvirus macropodidalpha4</taxon>
    </lineage>
</organism>
<evidence type="ECO:0000256" key="3">
    <source>
        <dbReference type="ARBA" id="ARBA00005238"/>
    </source>
</evidence>
<feature type="compositionally biased region" description="Acidic residues" evidence="9">
    <location>
        <begin position="56"/>
        <end position="67"/>
    </location>
</feature>
<feature type="compositionally biased region" description="Low complexity" evidence="9">
    <location>
        <begin position="696"/>
        <end position="708"/>
    </location>
</feature>
<evidence type="ECO:0000313" key="11">
    <source>
        <dbReference type="Proteomes" id="UP001148675"/>
    </source>
</evidence>
<comment type="subcellular location">
    <subcellularLocation>
        <location evidence="2 8">Host cytoplasm</location>
    </subcellularLocation>
    <subcellularLocation>
        <location evidence="1 8">Host nucleus</location>
    </subcellularLocation>
    <subcellularLocation>
        <location evidence="8">Virion tegument</location>
    </subcellularLocation>
    <text evidence="8">Major tegument protein of the virion. Undergoes nucleocytoplasmic shuttling during infection. Localizes to the major sites of transcription in the infected cell nucleus.</text>
</comment>
<keyword evidence="8" id="KW-0804">Transcription</keyword>
<dbReference type="GO" id="GO:0006355">
    <property type="term" value="P:regulation of DNA-templated transcription"/>
    <property type="evidence" value="ECO:0007669"/>
    <property type="project" value="UniProtKB-UniRule"/>
</dbReference>
<comment type="domain">
    <text evidence="8">The nuclear export signal is CRM1-dependent.</text>
</comment>
<protein>
    <recommendedName>
        <fullName evidence="8">Tegument protein UL47</fullName>
    </recommendedName>
</protein>
<keyword evidence="4 8" id="KW-1048">Host nucleus</keyword>
<dbReference type="GO" id="GO:0019033">
    <property type="term" value="C:viral tegument"/>
    <property type="evidence" value="ECO:0007669"/>
    <property type="project" value="UniProtKB-SubCell"/>
</dbReference>
<comment type="subunit">
    <text evidence="8">Interacts with US3 kinase. Interacts with UL31 and UL34; these interactions seem important for efficient virion nuclear egress. Interacts with UL41/VHS.</text>
</comment>
<dbReference type="Proteomes" id="UP001148675">
    <property type="component" value="Segment"/>
</dbReference>
<evidence type="ECO:0000256" key="2">
    <source>
        <dbReference type="ARBA" id="ARBA00004192"/>
    </source>
</evidence>
<gene>
    <name evidence="10" type="primary">UL47</name>
</gene>
<keyword evidence="11" id="KW-1185">Reference proteome</keyword>
<feature type="region of interest" description="Disordered" evidence="9">
    <location>
        <begin position="686"/>
        <end position="708"/>
    </location>
</feature>
<dbReference type="GO" id="GO:0003723">
    <property type="term" value="F:RNA binding"/>
    <property type="evidence" value="ECO:0007669"/>
    <property type="project" value="UniProtKB-UniRule"/>
</dbReference>
<evidence type="ECO:0000256" key="9">
    <source>
        <dbReference type="SAM" id="MobiDB-lite"/>
    </source>
</evidence>
<keyword evidence="8" id="KW-0805">Transcription regulation</keyword>
<dbReference type="GeneID" id="80540439"/>
<dbReference type="GO" id="GO:0030430">
    <property type="term" value="C:host cell cytoplasm"/>
    <property type="evidence" value="ECO:0007669"/>
    <property type="project" value="UniProtKB-SubCell"/>
</dbReference>
<dbReference type="RefSeq" id="YP_010801766.1">
    <property type="nucleotide sequence ID" value="NC_076968.1"/>
</dbReference>
<evidence type="ECO:0000256" key="4">
    <source>
        <dbReference type="ARBA" id="ARBA00022562"/>
    </source>
</evidence>
<proteinExistence type="inferred from homology"/>
<evidence type="ECO:0000256" key="7">
    <source>
        <dbReference type="ARBA" id="ARBA00023200"/>
    </source>
</evidence>
<name>A0A7L7YSB9_9ALPH</name>
<dbReference type="EMBL" id="MT900474">
    <property type="protein sequence ID" value="QOD40134.1"/>
    <property type="molecule type" value="Genomic_DNA"/>
</dbReference>
<dbReference type="InterPro" id="IPR005029">
    <property type="entry name" value="Herpes_UL47"/>
</dbReference>
<comment type="function">
    <text evidence="8">Tegument protein that can bind to various RNA transcripts. Plays a role in the attenuation of selective viral and cellular mRNA degradation by modulating the activity of host shutoff RNase UL41/VHS. Also plays a role in the primary envelopment of virions in the perinuclear space, probably by interacting with two nuclear egress proteins UL31 and UL34.</text>
</comment>
<sequence>MSLGREPYRRRSTRPAQRFHEPEPESPPSAMEAEENEGRGLVGYIRSMFSLGGNQESEDDMDYMDSEEPPRRRRTTQTPGGGVIPHPDPSGYNAPIGNGGSGRPARASQQPPRANGAGGGVGAPFLDGGYLGNLDATTIIESTEPAIISSNLLAKELEYEIEDYFAPPQAVDPTLSPITIPALEPHLSMLDILRLFPLDKMYKRVEAWHDATHLQLSFQNPFALYSCPSAPNEIPHTGKMYFGSPRNPRQISRRTIIQGGLLAWRLTSLSFMELAKTQLNLHPRKGLEFLLDAIVRVAINTKVYGSHLHTEARTGANQQAAELKRQFAGLTTLRPLPPLPAPTLADKTPMGPQTGPTAAAFRNFFGSMLYWDEIRTYMAASYRVCVRHAARMTYLATGALLSRINPTTLQSVLTREATFLGRAFDVLAMMAEQTIQWLSVVIDARIHPYLSHPTFLDLANEPLFLHLPLGSLGVAGATSEAIGDSAAQRLVANSGLNTILTAAIFALQSTLNIVMQKHARAYRRLRNANGVAMDPTQKYESIATQSMLAASLILQRMLGLTDILVACLSAVAIDGGSSAVEVGTYSPLRYACVLKITAPLYARTTPTQFWSSVKEACTKLQLSPVGTPPPEPQNYLDEVDFLTENIMQFPPRVPSTPSMLGPRVKVLDILPQFRRLLMGEEETATLRTHITGRRQTGSTNTTPSTTRR</sequence>
<keyword evidence="5 8" id="KW-0920">Virion tegument</keyword>
<accession>A0A7L7YSB9</accession>
<comment type="similarity">
    <text evidence="3 8">Belongs to the alphaherpesvirinae HHV-1 UL47 family.</text>
</comment>
<evidence type="ECO:0000256" key="5">
    <source>
        <dbReference type="ARBA" id="ARBA00022580"/>
    </source>
</evidence>
<dbReference type="KEGG" id="vg:80540439"/>
<keyword evidence="6 8" id="KW-0946">Virion</keyword>
<keyword evidence="7 8" id="KW-1035">Host cytoplasm</keyword>
<keyword evidence="8" id="KW-0694">RNA-binding</keyword>